<dbReference type="CDD" id="cd06222">
    <property type="entry name" value="RNase_H_like"/>
    <property type="match status" value="1"/>
</dbReference>
<protein>
    <recommendedName>
        <fullName evidence="1">RNase H type-1 domain-containing protein</fullName>
    </recommendedName>
</protein>
<dbReference type="GO" id="GO:0004523">
    <property type="term" value="F:RNA-DNA hybrid ribonuclease activity"/>
    <property type="evidence" value="ECO:0007669"/>
    <property type="project" value="InterPro"/>
</dbReference>
<feature type="domain" description="RNase H type-1" evidence="1">
    <location>
        <begin position="72"/>
        <end position="190"/>
    </location>
</feature>
<gene>
    <name evidence="2" type="ORF">F2Q70_00037851</name>
</gene>
<dbReference type="EMBL" id="QGKY02000246">
    <property type="protein sequence ID" value="KAF2585342.1"/>
    <property type="molecule type" value="Genomic_DNA"/>
</dbReference>
<dbReference type="PANTHER" id="PTHR47074">
    <property type="entry name" value="BNAC02G40300D PROTEIN"/>
    <property type="match status" value="1"/>
</dbReference>
<evidence type="ECO:0000259" key="1">
    <source>
        <dbReference type="Pfam" id="PF13456"/>
    </source>
</evidence>
<dbReference type="Gene3D" id="3.30.420.10">
    <property type="entry name" value="Ribonuclease H-like superfamily/Ribonuclease H"/>
    <property type="match status" value="1"/>
</dbReference>
<proteinExistence type="predicted"/>
<name>A0A8S9JU76_BRACR</name>
<accession>A0A8S9JU76</accession>
<evidence type="ECO:0000313" key="2">
    <source>
        <dbReference type="EMBL" id="KAF2585342.1"/>
    </source>
</evidence>
<organism evidence="2">
    <name type="scientific">Brassica cretica</name>
    <name type="common">Mustard</name>
    <dbReference type="NCBI Taxonomy" id="69181"/>
    <lineage>
        <taxon>Eukaryota</taxon>
        <taxon>Viridiplantae</taxon>
        <taxon>Streptophyta</taxon>
        <taxon>Embryophyta</taxon>
        <taxon>Tracheophyta</taxon>
        <taxon>Spermatophyta</taxon>
        <taxon>Magnoliopsida</taxon>
        <taxon>eudicotyledons</taxon>
        <taxon>Gunneridae</taxon>
        <taxon>Pentapetalae</taxon>
        <taxon>rosids</taxon>
        <taxon>malvids</taxon>
        <taxon>Brassicales</taxon>
        <taxon>Brassicaceae</taxon>
        <taxon>Brassiceae</taxon>
        <taxon>Brassica</taxon>
    </lineage>
</organism>
<dbReference type="SUPFAM" id="SSF53098">
    <property type="entry name" value="Ribonuclease H-like"/>
    <property type="match status" value="1"/>
</dbReference>
<dbReference type="AlphaFoldDB" id="A0A8S9JU76"/>
<dbReference type="InterPro" id="IPR044730">
    <property type="entry name" value="RNase_H-like_dom_plant"/>
</dbReference>
<dbReference type="InterPro" id="IPR036397">
    <property type="entry name" value="RNaseH_sf"/>
</dbReference>
<dbReference type="GO" id="GO:0003676">
    <property type="term" value="F:nucleic acid binding"/>
    <property type="evidence" value="ECO:0007669"/>
    <property type="project" value="InterPro"/>
</dbReference>
<dbReference type="Pfam" id="PF13456">
    <property type="entry name" value="RVT_3"/>
    <property type="match status" value="1"/>
</dbReference>
<comment type="caution">
    <text evidence="2">The sequence shown here is derived from an EMBL/GenBank/DDBJ whole genome shotgun (WGS) entry which is preliminary data.</text>
</comment>
<reference evidence="2" key="1">
    <citation type="submission" date="2019-12" db="EMBL/GenBank/DDBJ databases">
        <title>Genome sequencing and annotation of Brassica cretica.</title>
        <authorList>
            <person name="Studholme D.J."/>
            <person name="Sarris P.F."/>
        </authorList>
    </citation>
    <scope>NUCLEOTIDE SEQUENCE</scope>
    <source>
        <strain evidence="2">PFS-102/07</strain>
        <tissue evidence="2">Leaf</tissue>
    </source>
</reference>
<dbReference type="InterPro" id="IPR002156">
    <property type="entry name" value="RNaseH_domain"/>
</dbReference>
<dbReference type="InterPro" id="IPR012337">
    <property type="entry name" value="RNaseH-like_sf"/>
</dbReference>
<dbReference type="InterPro" id="IPR052929">
    <property type="entry name" value="RNase_H-like_EbsB-rel"/>
</dbReference>
<sequence length="205" mass="22935">MSPLAPWILWQLWIARNNYIFSNKETAPRDIVNRAVSAAREWLGEQTKPTTAKPRGHIKNSLRPTNSVQIKTDAAWRTDRQLAGLGWTVTEAEARSSFQAHCYFVSSPLIAEGLAVREAISLCIEKGHWHVHLETDSINLVKALTTGPPAIEIYGIVEDITCLSAAFDSISFSWIPRNRNRDADALAKQALHNESLVMFLLNIGF</sequence>
<dbReference type="PANTHER" id="PTHR47074:SF11">
    <property type="entry name" value="REVERSE TRANSCRIPTASE-LIKE PROTEIN"/>
    <property type="match status" value="1"/>
</dbReference>